<gene>
    <name evidence="1" type="ORF">K1T71_014352</name>
</gene>
<dbReference type="Proteomes" id="UP000824533">
    <property type="component" value="Linkage Group LG29"/>
</dbReference>
<evidence type="ECO:0000313" key="2">
    <source>
        <dbReference type="Proteomes" id="UP000824533"/>
    </source>
</evidence>
<organism evidence="1 2">
    <name type="scientific">Dendrolimus kikuchii</name>
    <dbReference type="NCBI Taxonomy" id="765133"/>
    <lineage>
        <taxon>Eukaryota</taxon>
        <taxon>Metazoa</taxon>
        <taxon>Ecdysozoa</taxon>
        <taxon>Arthropoda</taxon>
        <taxon>Hexapoda</taxon>
        <taxon>Insecta</taxon>
        <taxon>Pterygota</taxon>
        <taxon>Neoptera</taxon>
        <taxon>Endopterygota</taxon>
        <taxon>Lepidoptera</taxon>
        <taxon>Glossata</taxon>
        <taxon>Ditrysia</taxon>
        <taxon>Bombycoidea</taxon>
        <taxon>Lasiocampidae</taxon>
        <taxon>Dendrolimus</taxon>
    </lineage>
</organism>
<evidence type="ECO:0000313" key="1">
    <source>
        <dbReference type="EMBL" id="KAJ0169746.1"/>
    </source>
</evidence>
<reference evidence="1 2" key="1">
    <citation type="journal article" date="2021" name="Front. Genet.">
        <title>Chromosome-Level Genome Assembly Reveals Significant Gene Expansion in the Toll and IMD Signaling Pathways of Dendrolimus kikuchii.</title>
        <authorList>
            <person name="Zhou J."/>
            <person name="Wu P."/>
            <person name="Xiong Z."/>
            <person name="Liu N."/>
            <person name="Zhao N."/>
            <person name="Ji M."/>
            <person name="Qiu Y."/>
            <person name="Yang B."/>
        </authorList>
    </citation>
    <scope>NUCLEOTIDE SEQUENCE [LARGE SCALE GENOMIC DNA]</scope>
    <source>
        <strain evidence="1">Ann1</strain>
    </source>
</reference>
<name>A0ACC1CE14_9NEOP</name>
<comment type="caution">
    <text evidence="1">The sequence shown here is derived from an EMBL/GenBank/DDBJ whole genome shotgun (WGS) entry which is preliminary data.</text>
</comment>
<keyword evidence="2" id="KW-1185">Reference proteome</keyword>
<accession>A0ACC1CE14</accession>
<dbReference type="EMBL" id="CM034415">
    <property type="protein sequence ID" value="KAJ0169746.1"/>
    <property type="molecule type" value="Genomic_DNA"/>
</dbReference>
<sequence length="496" mass="57737">MYKWSCCRMCLSTNYLNPIFAIPDHHNKYTRIILDSCGIQVIPDDRFPQYICNTCITSVNENYKFRKKCAETQKTLESQLKHGQFMIKMEFELKTEGSSTLDITDLIYDKHESSNINIECQIFNNIDKVDCFKSNFNVCTESESLQTNCSRELNENPFLVDIGNSTEDNLIEDVLKDNISDKNKASNKIDNSIEDDINNFDNENIDNFIVDKPEKLNVISKRRSKRNVKSKNITIGDVNMTLDAICDEDDEQMLLGKDSIQHESNIENVNGKLSQVSKIKAIKKEKKDKTKTARRRREKVAKQETNREPVECEYCHKKLSSRLSIPNHYKIHTGFNIVCEHCGKKFISRRILLMHCRARHGYEKTDKCRFCDYKASNADQVKIHERLHTGEKPFVCKECGAAFIRNSTYKQHIATHLTEKNVECDQCPARFKSVTLMKIHKNKHKPNQYVFKCRICNNSFVRRRNVTRHLERIHKMQPEPALLERVKVGTSELDTS</sequence>
<protein>
    <submittedName>
        <fullName evidence="1">Uncharacterized protein</fullName>
    </submittedName>
</protein>
<proteinExistence type="predicted"/>